<organism evidence="5 6">
    <name type="scientific">Sinosporangium siamense</name>
    <dbReference type="NCBI Taxonomy" id="1367973"/>
    <lineage>
        <taxon>Bacteria</taxon>
        <taxon>Bacillati</taxon>
        <taxon>Actinomycetota</taxon>
        <taxon>Actinomycetes</taxon>
        <taxon>Streptosporangiales</taxon>
        <taxon>Streptosporangiaceae</taxon>
        <taxon>Sinosporangium</taxon>
    </lineage>
</organism>
<dbReference type="Proteomes" id="UP000606172">
    <property type="component" value="Unassembled WGS sequence"/>
</dbReference>
<protein>
    <recommendedName>
        <fullName evidence="7">AAA family ATPase</fullName>
    </recommendedName>
</protein>
<keyword evidence="6" id="KW-1185">Reference proteome</keyword>
<dbReference type="InterPro" id="IPR003593">
    <property type="entry name" value="AAA+_ATPase"/>
</dbReference>
<dbReference type="SMART" id="SM00382">
    <property type="entry name" value="AAA"/>
    <property type="match status" value="1"/>
</dbReference>
<dbReference type="CDD" id="cd15831">
    <property type="entry name" value="BTAD"/>
    <property type="match status" value="1"/>
</dbReference>
<dbReference type="AlphaFoldDB" id="A0A919V4N5"/>
<feature type="domain" description="AAA+ ATPase" evidence="3">
    <location>
        <begin position="248"/>
        <end position="397"/>
    </location>
</feature>
<dbReference type="InterPro" id="IPR005158">
    <property type="entry name" value="BTAD"/>
</dbReference>
<dbReference type="InterPro" id="IPR027417">
    <property type="entry name" value="P-loop_NTPase"/>
</dbReference>
<dbReference type="InterPro" id="IPR011990">
    <property type="entry name" value="TPR-like_helical_dom_sf"/>
</dbReference>
<comment type="caution">
    <text evidence="5">The sequence shown here is derived from an EMBL/GenBank/DDBJ whole genome shotgun (WGS) entry which is preliminary data.</text>
</comment>
<dbReference type="SUPFAM" id="SSF48452">
    <property type="entry name" value="TPR-like"/>
    <property type="match status" value="1"/>
</dbReference>
<sequence>MESSIYTYVARLRRSFEPKRTNRAPSELLVGDRSGYLLQLDPRQVDAYLFEEHLADARRLQKVGSPTQAVTAFDAALAFWQGTAFGGTVGPFADNERTRLNELRLSACEDRAKLLLDLGRPADVIRDISPLALEFPLRERFRHLLMVAYYRSGRQADALAEYRDARQRLISELGIEPQDELQRCHTQILSGAPELTLYSTGPQHEPAVAGPSWTAPAQLPRDVPGFTGRRREMEGLHTFVREAEASGEAGLILVNGAPGVGKSALALRLAHELADRFTDGQLHLDLNGFSADSQPMTALEGIGHLLYGLVQTHPMPYADLERQAALYRSMVAGQRLLIVLDNAKSAHQVRPLLPGSPSCLVIVTSRNRLSGLTTRDGARRMTLGAMSDDDAVELLRRFIGRGTETRGHGDLQELTDTSCRLPVALRTAAEHVISRSHARGAERLASLVRREDLLDGVDADGDELSSLRVLYSWSYRGLPEESARVFRLMALLGGPDVDLPTLATMAGHRPNVARQHLNPLLNGHLIRETCLDRFTFHDELLRAYARELGCGEDFSIDHARPAVPELAPCAHSAGFGISVPHPHMPLSESIACSGGT</sequence>
<evidence type="ECO:0000256" key="1">
    <source>
        <dbReference type="ARBA" id="ARBA00023015"/>
    </source>
</evidence>
<dbReference type="PANTHER" id="PTHR35807:SF1">
    <property type="entry name" value="TRANSCRIPTIONAL REGULATOR REDD"/>
    <property type="match status" value="1"/>
</dbReference>
<gene>
    <name evidence="5" type="ORF">Ssi02_09240</name>
</gene>
<dbReference type="SUPFAM" id="SSF52540">
    <property type="entry name" value="P-loop containing nucleoside triphosphate hydrolases"/>
    <property type="match status" value="1"/>
</dbReference>
<dbReference type="Pfam" id="PF13191">
    <property type="entry name" value="AAA_16"/>
    <property type="match status" value="1"/>
</dbReference>
<accession>A0A919V4N5</accession>
<evidence type="ECO:0000259" key="4">
    <source>
        <dbReference type="SMART" id="SM01043"/>
    </source>
</evidence>
<proteinExistence type="predicted"/>
<dbReference type="PANTHER" id="PTHR35807">
    <property type="entry name" value="TRANSCRIPTIONAL REGULATOR REDD-RELATED"/>
    <property type="match status" value="1"/>
</dbReference>
<keyword evidence="2" id="KW-0804">Transcription</keyword>
<dbReference type="SMART" id="SM01043">
    <property type="entry name" value="BTAD"/>
    <property type="match status" value="1"/>
</dbReference>
<dbReference type="EMBL" id="BOOW01000006">
    <property type="protein sequence ID" value="GII90693.1"/>
    <property type="molecule type" value="Genomic_DNA"/>
</dbReference>
<dbReference type="GO" id="GO:0006355">
    <property type="term" value="P:regulation of DNA-templated transcription"/>
    <property type="evidence" value="ECO:0007669"/>
    <property type="project" value="TreeGrafter"/>
</dbReference>
<dbReference type="Gene3D" id="1.25.40.10">
    <property type="entry name" value="Tetratricopeptide repeat domain"/>
    <property type="match status" value="1"/>
</dbReference>
<keyword evidence="1" id="KW-0805">Transcription regulation</keyword>
<evidence type="ECO:0000313" key="5">
    <source>
        <dbReference type="EMBL" id="GII90693.1"/>
    </source>
</evidence>
<dbReference type="Gene3D" id="3.40.50.300">
    <property type="entry name" value="P-loop containing nucleotide triphosphate hydrolases"/>
    <property type="match status" value="1"/>
</dbReference>
<dbReference type="InterPro" id="IPR051677">
    <property type="entry name" value="AfsR-DnrI-RedD_regulator"/>
</dbReference>
<evidence type="ECO:0008006" key="7">
    <source>
        <dbReference type="Google" id="ProtNLM"/>
    </source>
</evidence>
<name>A0A919V4N5_9ACTN</name>
<evidence type="ECO:0000313" key="6">
    <source>
        <dbReference type="Proteomes" id="UP000606172"/>
    </source>
</evidence>
<reference evidence="5" key="1">
    <citation type="submission" date="2021-01" db="EMBL/GenBank/DDBJ databases">
        <title>Whole genome shotgun sequence of Sinosporangium siamense NBRC 109515.</title>
        <authorList>
            <person name="Komaki H."/>
            <person name="Tamura T."/>
        </authorList>
    </citation>
    <scope>NUCLEOTIDE SEQUENCE</scope>
    <source>
        <strain evidence="5">NBRC 109515</strain>
    </source>
</reference>
<feature type="domain" description="Bacterial transcriptional activator" evidence="4">
    <location>
        <begin position="45"/>
        <end position="189"/>
    </location>
</feature>
<dbReference type="GO" id="GO:0003677">
    <property type="term" value="F:DNA binding"/>
    <property type="evidence" value="ECO:0007669"/>
    <property type="project" value="TreeGrafter"/>
</dbReference>
<dbReference type="InterPro" id="IPR041664">
    <property type="entry name" value="AAA_16"/>
</dbReference>
<evidence type="ECO:0000259" key="3">
    <source>
        <dbReference type="SMART" id="SM00382"/>
    </source>
</evidence>
<dbReference type="Pfam" id="PF03704">
    <property type="entry name" value="BTAD"/>
    <property type="match status" value="1"/>
</dbReference>
<evidence type="ECO:0000256" key="2">
    <source>
        <dbReference type="ARBA" id="ARBA00023163"/>
    </source>
</evidence>